<dbReference type="EMBL" id="SRLO01000453">
    <property type="protein sequence ID" value="TNN55516.1"/>
    <property type="molecule type" value="Genomic_DNA"/>
</dbReference>
<evidence type="ECO:0000313" key="2">
    <source>
        <dbReference type="Proteomes" id="UP000314294"/>
    </source>
</evidence>
<gene>
    <name evidence="1" type="ORF">EYF80_034258</name>
</gene>
<protein>
    <submittedName>
        <fullName evidence="1">Uncharacterized protein</fullName>
    </submittedName>
</protein>
<dbReference type="AlphaFoldDB" id="A0A4Z2GPZ2"/>
<comment type="caution">
    <text evidence="1">The sequence shown here is derived from an EMBL/GenBank/DDBJ whole genome shotgun (WGS) entry which is preliminary data.</text>
</comment>
<sequence length="265" mass="27811">MSESQPFHNQAAIASGRGPAGLTVLRSPVVGACLYGDDCCPLGCSAPARRQRALWARTGTESTGDSLLSSFLFTSLYLNCSGIRFICEWILVGGLEMPSDQSDMLECGDELDHWSGEPGEGLHVGEALAEGLAPCGGVRVLVLELPRMSLLHHVCGRAEVAALQVLVAHDLRQGGGADAVQSAHHVVGYGRRLGEASLLADAWVHPGDPVTLASPAATDGRRALTVGAGHGHVGQTGWVRVKRHAAHVLAHAHLTHMVSIALQVI</sequence>
<organism evidence="1 2">
    <name type="scientific">Liparis tanakae</name>
    <name type="common">Tanaka's snailfish</name>
    <dbReference type="NCBI Taxonomy" id="230148"/>
    <lineage>
        <taxon>Eukaryota</taxon>
        <taxon>Metazoa</taxon>
        <taxon>Chordata</taxon>
        <taxon>Craniata</taxon>
        <taxon>Vertebrata</taxon>
        <taxon>Euteleostomi</taxon>
        <taxon>Actinopterygii</taxon>
        <taxon>Neopterygii</taxon>
        <taxon>Teleostei</taxon>
        <taxon>Neoteleostei</taxon>
        <taxon>Acanthomorphata</taxon>
        <taxon>Eupercaria</taxon>
        <taxon>Perciformes</taxon>
        <taxon>Cottioidei</taxon>
        <taxon>Cottales</taxon>
        <taxon>Liparidae</taxon>
        <taxon>Liparis</taxon>
    </lineage>
</organism>
<name>A0A4Z2GPZ2_9TELE</name>
<keyword evidence="2" id="KW-1185">Reference proteome</keyword>
<proteinExistence type="predicted"/>
<accession>A0A4Z2GPZ2</accession>
<dbReference type="Proteomes" id="UP000314294">
    <property type="component" value="Unassembled WGS sequence"/>
</dbReference>
<evidence type="ECO:0000313" key="1">
    <source>
        <dbReference type="EMBL" id="TNN55516.1"/>
    </source>
</evidence>
<reference evidence="1 2" key="1">
    <citation type="submission" date="2019-03" db="EMBL/GenBank/DDBJ databases">
        <title>First draft genome of Liparis tanakae, snailfish: a comprehensive survey of snailfish specific genes.</title>
        <authorList>
            <person name="Kim W."/>
            <person name="Song I."/>
            <person name="Jeong J.-H."/>
            <person name="Kim D."/>
            <person name="Kim S."/>
            <person name="Ryu S."/>
            <person name="Song J.Y."/>
            <person name="Lee S.K."/>
        </authorList>
    </citation>
    <scope>NUCLEOTIDE SEQUENCE [LARGE SCALE GENOMIC DNA]</scope>
    <source>
        <tissue evidence="1">Muscle</tissue>
    </source>
</reference>